<sequence length="208" mass="22677">MTRLILLVSLGLISYCLAGSDEAVGRKCVQDFFKSYNFTDDAIPSFQKFIEPLIKNYDKSGAAAFKSDCGKFGTLRTCIKSCKSCQTSAYIPQTFGATNEDDSLQYTSLYNLSDYVCNAGAPAIAKNYQCLFKQLKEPSADTAACMKTFHTSKDPMTNCDAQIGFSTCIQKSLSKGCGTEAVPVACNVLRIVSLSIPLTKCENKFPKC</sequence>
<accession>A0AC35UDS1</accession>
<name>A0AC35UDS1_9BILA</name>
<reference evidence="2" key="1">
    <citation type="submission" date="2016-11" db="UniProtKB">
        <authorList>
            <consortium name="WormBaseParasite"/>
        </authorList>
    </citation>
    <scope>IDENTIFICATION</scope>
    <source>
        <strain evidence="2">KR3021</strain>
    </source>
</reference>
<organism evidence="1 2">
    <name type="scientific">Rhabditophanes sp. KR3021</name>
    <dbReference type="NCBI Taxonomy" id="114890"/>
    <lineage>
        <taxon>Eukaryota</taxon>
        <taxon>Metazoa</taxon>
        <taxon>Ecdysozoa</taxon>
        <taxon>Nematoda</taxon>
        <taxon>Chromadorea</taxon>
        <taxon>Rhabditida</taxon>
        <taxon>Tylenchina</taxon>
        <taxon>Panagrolaimomorpha</taxon>
        <taxon>Strongyloidoidea</taxon>
        <taxon>Alloionematidae</taxon>
        <taxon>Rhabditophanes</taxon>
    </lineage>
</organism>
<protein>
    <submittedName>
        <fullName evidence="2">ShKT domain-containing protein</fullName>
    </submittedName>
</protein>
<evidence type="ECO:0000313" key="1">
    <source>
        <dbReference type="Proteomes" id="UP000095286"/>
    </source>
</evidence>
<dbReference type="Proteomes" id="UP000095286">
    <property type="component" value="Unplaced"/>
</dbReference>
<evidence type="ECO:0000313" key="2">
    <source>
        <dbReference type="WBParaSite" id="RSKR_0001024900.1"/>
    </source>
</evidence>
<dbReference type="WBParaSite" id="RSKR_0001024900.1">
    <property type="protein sequence ID" value="RSKR_0001024900.1"/>
    <property type="gene ID" value="RSKR_0001024900"/>
</dbReference>
<proteinExistence type="predicted"/>